<evidence type="ECO:0000313" key="3">
    <source>
        <dbReference type="EMBL" id="AZS50349.1"/>
    </source>
</evidence>
<dbReference type="Proteomes" id="UP000273143">
    <property type="component" value="Chromosome"/>
</dbReference>
<evidence type="ECO:0000313" key="4">
    <source>
        <dbReference type="Proteomes" id="UP000273143"/>
    </source>
</evidence>
<evidence type="ECO:0000259" key="2">
    <source>
        <dbReference type="Pfam" id="PF09335"/>
    </source>
</evidence>
<keyword evidence="4" id="KW-1185">Reference proteome</keyword>
<keyword evidence="1" id="KW-0812">Transmembrane</keyword>
<dbReference type="InterPro" id="IPR032816">
    <property type="entry name" value="VTT_dom"/>
</dbReference>
<feature type="transmembrane region" description="Helical" evidence="1">
    <location>
        <begin position="90"/>
        <end position="114"/>
    </location>
</feature>
<feature type="domain" description="VTT" evidence="2">
    <location>
        <begin position="23"/>
        <end position="143"/>
    </location>
</feature>
<feature type="transmembrane region" description="Helical" evidence="1">
    <location>
        <begin position="120"/>
        <end position="143"/>
    </location>
</feature>
<proteinExistence type="predicted"/>
<dbReference type="EMBL" id="CP029822">
    <property type="protein sequence ID" value="AZS50349.1"/>
    <property type="molecule type" value="Genomic_DNA"/>
</dbReference>
<dbReference type="PANTHER" id="PTHR42709">
    <property type="entry name" value="ALKALINE PHOSPHATASE LIKE PROTEIN"/>
    <property type="match status" value="1"/>
</dbReference>
<dbReference type="AlphaFoldDB" id="A0A3Q9JKK4"/>
<evidence type="ECO:0000256" key="1">
    <source>
        <dbReference type="SAM" id="Phobius"/>
    </source>
</evidence>
<keyword evidence="1" id="KW-0472">Membrane</keyword>
<accession>A0A3Q9JKK4</accession>
<protein>
    <submittedName>
        <fullName evidence="3">DedA family protein</fullName>
    </submittedName>
</protein>
<feature type="transmembrane region" description="Helical" evidence="1">
    <location>
        <begin position="155"/>
        <end position="176"/>
    </location>
</feature>
<keyword evidence="1" id="KW-1133">Transmembrane helix</keyword>
<dbReference type="PANTHER" id="PTHR42709:SF2">
    <property type="entry name" value="INNER MEMBRANE PROTEIN YOHD"/>
    <property type="match status" value="1"/>
</dbReference>
<sequence length="193" mass="21430">MDLSTFIAQYGYLAIALGCMLEGETVAVLGGLAANTQLSLPLVYLMAFLGGWLWDSVFFLIGHHYGAAIIKRFPRYKGKIKKAELIVRKYDLIAIIGLRFLYGLRTIGPMAIGIAKINTLRFIICNAVGAALWSSIFVTIGYSAGRIFQEKLQKLGNNIIPLLIVAAIVFTVFFIIRTLISKRHRQTESDIDD</sequence>
<name>A0A3Q9JKK4_9GAMM</name>
<feature type="transmembrane region" description="Helical" evidence="1">
    <location>
        <begin position="12"/>
        <end position="33"/>
    </location>
</feature>
<dbReference type="GO" id="GO:0005886">
    <property type="term" value="C:plasma membrane"/>
    <property type="evidence" value="ECO:0007669"/>
    <property type="project" value="UniProtKB-ARBA"/>
</dbReference>
<gene>
    <name evidence="3" type="ORF">DM558_05975</name>
</gene>
<dbReference type="Pfam" id="PF09335">
    <property type="entry name" value="VTT_dom"/>
    <property type="match status" value="1"/>
</dbReference>
<feature type="transmembrane region" description="Helical" evidence="1">
    <location>
        <begin position="45"/>
        <end position="70"/>
    </location>
</feature>
<dbReference type="KEGG" id="emo:DM558_05975"/>
<reference evidence="4" key="1">
    <citation type="submission" date="2018-06" db="EMBL/GenBank/DDBJ databases">
        <title>Complete genome of Pseudomonas insecticola strain QZS01.</title>
        <authorList>
            <person name="Wang J."/>
            <person name="Su Q."/>
        </authorList>
    </citation>
    <scope>NUCLEOTIDE SEQUENCE [LARGE SCALE GENOMIC DNA]</scope>
    <source>
        <strain evidence="4">QZS01</strain>
    </source>
</reference>
<dbReference type="RefSeq" id="WP_127162636.1">
    <property type="nucleotide sequence ID" value="NZ_CP029822.1"/>
</dbReference>
<organism evidence="3 4">
    <name type="scientific">Entomomonas moraniae</name>
    <dbReference type="NCBI Taxonomy" id="2213226"/>
    <lineage>
        <taxon>Bacteria</taxon>
        <taxon>Pseudomonadati</taxon>
        <taxon>Pseudomonadota</taxon>
        <taxon>Gammaproteobacteria</taxon>
        <taxon>Pseudomonadales</taxon>
        <taxon>Pseudomonadaceae</taxon>
        <taxon>Entomomonas</taxon>
    </lineage>
</organism>
<dbReference type="InterPro" id="IPR051311">
    <property type="entry name" value="DedA_domain"/>
</dbReference>